<accession>A0A183AHV2</accession>
<proteinExistence type="predicted"/>
<gene>
    <name evidence="2" type="ORF">ECPE_LOCUS6537</name>
</gene>
<evidence type="ECO:0000313" key="2">
    <source>
        <dbReference type="EMBL" id="VDP78619.1"/>
    </source>
</evidence>
<keyword evidence="3" id="KW-1185">Reference proteome</keyword>
<sequence>MPKTPKSEDSAAQTGDKQRAAGECSECAEGETRKAIHYGTNNILLGLGEVQYWGLFPAMGETSGDLSGKYPPERHANLLLSLLSGEAFDLITEADCMKRGSTP</sequence>
<dbReference type="WBParaSite" id="ECPE_0000655001-mRNA-1">
    <property type="protein sequence ID" value="ECPE_0000655001-mRNA-1"/>
    <property type="gene ID" value="ECPE_0000655001"/>
</dbReference>
<organism evidence="4">
    <name type="scientific">Echinostoma caproni</name>
    <dbReference type="NCBI Taxonomy" id="27848"/>
    <lineage>
        <taxon>Eukaryota</taxon>
        <taxon>Metazoa</taxon>
        <taxon>Spiralia</taxon>
        <taxon>Lophotrochozoa</taxon>
        <taxon>Platyhelminthes</taxon>
        <taxon>Trematoda</taxon>
        <taxon>Digenea</taxon>
        <taxon>Plagiorchiida</taxon>
        <taxon>Echinostomata</taxon>
        <taxon>Echinostomatoidea</taxon>
        <taxon>Echinostomatidae</taxon>
        <taxon>Echinostoma</taxon>
    </lineage>
</organism>
<feature type="region of interest" description="Disordered" evidence="1">
    <location>
        <begin position="1"/>
        <end position="23"/>
    </location>
</feature>
<dbReference type="EMBL" id="UZAN01043547">
    <property type="protein sequence ID" value="VDP78619.1"/>
    <property type="molecule type" value="Genomic_DNA"/>
</dbReference>
<dbReference type="AlphaFoldDB" id="A0A183AHV2"/>
<dbReference type="Proteomes" id="UP000272942">
    <property type="component" value="Unassembled WGS sequence"/>
</dbReference>
<evidence type="ECO:0000313" key="4">
    <source>
        <dbReference type="WBParaSite" id="ECPE_0000655001-mRNA-1"/>
    </source>
</evidence>
<name>A0A183AHV2_9TREM</name>
<protein>
    <submittedName>
        <fullName evidence="4">Transposase</fullName>
    </submittedName>
</protein>
<reference evidence="2 3" key="2">
    <citation type="submission" date="2018-11" db="EMBL/GenBank/DDBJ databases">
        <authorList>
            <consortium name="Pathogen Informatics"/>
        </authorList>
    </citation>
    <scope>NUCLEOTIDE SEQUENCE [LARGE SCALE GENOMIC DNA]</scope>
    <source>
        <strain evidence="2 3">Egypt</strain>
    </source>
</reference>
<evidence type="ECO:0000313" key="3">
    <source>
        <dbReference type="Proteomes" id="UP000272942"/>
    </source>
</evidence>
<reference evidence="4" key="1">
    <citation type="submission" date="2016-06" db="UniProtKB">
        <authorList>
            <consortium name="WormBaseParasite"/>
        </authorList>
    </citation>
    <scope>IDENTIFICATION</scope>
</reference>
<evidence type="ECO:0000256" key="1">
    <source>
        <dbReference type="SAM" id="MobiDB-lite"/>
    </source>
</evidence>